<dbReference type="EMBL" id="BMQS01000016">
    <property type="protein sequence ID" value="GGU00281.1"/>
    <property type="molecule type" value="Genomic_DNA"/>
</dbReference>
<keyword evidence="5" id="KW-1185">Reference proteome</keyword>
<feature type="domain" description="Thiaminase-2/PQQC" evidence="2">
    <location>
        <begin position="40"/>
        <end position="240"/>
    </location>
</feature>
<dbReference type="Proteomes" id="UP000276741">
    <property type="component" value="Chromosome"/>
</dbReference>
<evidence type="ECO:0000256" key="1">
    <source>
        <dbReference type="ARBA" id="ARBA00023002"/>
    </source>
</evidence>
<evidence type="ECO:0000313" key="3">
    <source>
        <dbReference type="EMBL" id="BBD72030.1"/>
    </source>
</evidence>
<sequence length="282" mass="33012">MSVSFLSYREIQEKYGFDLRRREPYDPREFVDMLTRISRDYWAGIHHPLVKKFLNGELSKEQLRVWAVEEYWFYRGPNYWSAAEIANSPELEDQEILMEPIATEIGTAEKEGHVKLYLRYLKALGVSYEDLINTPLLPTTIVAVSEFYNICKYLSLGEAIAAEKIAGENINKERHALYVEAFRKHYKWIPEDAIEFHKEHVTEDVKHTQIGIYLAEKYASTKEAQNRMWDAAMRFLALLWTLYEGVYQVAVNGVNMPRFAVNSTFPIPYSEVSQIPLRRPEL</sequence>
<organism evidence="3 5">
    <name type="scientific">Sulfodiicoccus acidiphilus</name>
    <dbReference type="NCBI Taxonomy" id="1670455"/>
    <lineage>
        <taxon>Archaea</taxon>
        <taxon>Thermoproteota</taxon>
        <taxon>Thermoprotei</taxon>
        <taxon>Sulfolobales</taxon>
        <taxon>Sulfolobaceae</taxon>
        <taxon>Sulfodiicoccus</taxon>
    </lineage>
</organism>
<dbReference type="InterPro" id="IPR016084">
    <property type="entry name" value="Haem_Oase-like_multi-hlx"/>
</dbReference>
<dbReference type="GO" id="GO:0016491">
    <property type="term" value="F:oxidoreductase activity"/>
    <property type="evidence" value="ECO:0007669"/>
    <property type="project" value="UniProtKB-KW"/>
</dbReference>
<dbReference type="AlphaFoldDB" id="A0A348B1H8"/>
<accession>A0A348B1H8</accession>
<proteinExistence type="predicted"/>
<dbReference type="GeneID" id="38665924"/>
<name>A0A348B1H8_9CREN</name>
<protein>
    <recommendedName>
        <fullName evidence="2">Thiaminase-2/PQQC domain-containing protein</fullName>
    </recommendedName>
</protein>
<evidence type="ECO:0000259" key="2">
    <source>
        <dbReference type="Pfam" id="PF03070"/>
    </source>
</evidence>
<keyword evidence="1" id="KW-0560">Oxidoreductase</keyword>
<dbReference type="SMART" id="SM01236">
    <property type="entry name" value="Haem_oxygenase_2"/>
    <property type="match status" value="1"/>
</dbReference>
<dbReference type="RefSeq" id="WP_126449320.1">
    <property type="nucleotide sequence ID" value="NZ_AP018553.1"/>
</dbReference>
<reference evidence="4" key="4">
    <citation type="submission" date="2020-09" db="EMBL/GenBank/DDBJ databases">
        <authorList>
            <person name="Sun Q."/>
            <person name="Ohkuma M."/>
        </authorList>
    </citation>
    <scope>NUCLEOTIDE SEQUENCE</scope>
    <source>
        <strain evidence="4">JCM 31740</strain>
    </source>
</reference>
<reference evidence="3" key="3">
    <citation type="journal article" date="2019" name="BMC Res. Notes">
        <title>Complete genome sequence of the Sulfodiicoccus acidiphilus strain HS-1T, the first crenarchaeon that lacks polB3, isolated from an acidic hot spring in Ohwaku-dani, Hakone, Japan.</title>
        <authorList>
            <person name="Sakai H.D."/>
            <person name="Kurosawa N."/>
        </authorList>
    </citation>
    <scope>NUCLEOTIDE SEQUENCE</scope>
    <source>
        <strain evidence="3">HS-1</strain>
    </source>
</reference>
<dbReference type="PANTHER" id="PTHR40279">
    <property type="entry name" value="PQQC-LIKE PROTEIN"/>
    <property type="match status" value="1"/>
</dbReference>
<evidence type="ECO:0000313" key="4">
    <source>
        <dbReference type="EMBL" id="GGU00281.1"/>
    </source>
</evidence>
<dbReference type="PANTHER" id="PTHR40279:SF3">
    <property type="entry name" value="4-AMINOBENZOATE SYNTHASE"/>
    <property type="match status" value="1"/>
</dbReference>
<dbReference type="Proteomes" id="UP000616143">
    <property type="component" value="Unassembled WGS sequence"/>
</dbReference>
<dbReference type="Gene3D" id="1.20.910.10">
    <property type="entry name" value="Heme oxygenase-like"/>
    <property type="match status" value="1"/>
</dbReference>
<dbReference type="InterPro" id="IPR039068">
    <property type="entry name" value="PqqC-like"/>
</dbReference>
<dbReference type="SUPFAM" id="SSF48613">
    <property type="entry name" value="Heme oxygenase-like"/>
    <property type="match status" value="1"/>
</dbReference>
<dbReference type="InterPro" id="IPR004305">
    <property type="entry name" value="Thiaminase-2/PQQC"/>
</dbReference>
<dbReference type="KEGG" id="sacd:HS1genome_0419"/>
<evidence type="ECO:0000313" key="5">
    <source>
        <dbReference type="Proteomes" id="UP000276741"/>
    </source>
</evidence>
<reference evidence="5" key="2">
    <citation type="submission" date="2018-04" db="EMBL/GenBank/DDBJ databases">
        <title>Complete genome sequence of Sulfodiicoccus acidiphilus strain HS-1.</title>
        <authorList>
            <person name="Sakai H.D."/>
            <person name="Kurosawa N."/>
        </authorList>
    </citation>
    <scope>NUCLEOTIDE SEQUENCE [LARGE SCALE GENOMIC DNA]</scope>
    <source>
        <strain evidence="5">HS-1</strain>
    </source>
</reference>
<dbReference type="Pfam" id="PF03070">
    <property type="entry name" value="TENA_THI-4"/>
    <property type="match status" value="1"/>
</dbReference>
<gene>
    <name evidence="4" type="ORF">GCM10007116_17000</name>
    <name evidence="3" type="ORF">HS1genome_0419</name>
</gene>
<dbReference type="EMBL" id="AP018553">
    <property type="protein sequence ID" value="BBD72030.1"/>
    <property type="molecule type" value="Genomic_DNA"/>
</dbReference>
<reference evidence="4" key="1">
    <citation type="journal article" date="2014" name="Int. J. Syst. Evol. Microbiol.">
        <title>Complete genome sequence of Corynebacterium casei LMG S-19264T (=DSM 44701T), isolated from a smear-ripened cheese.</title>
        <authorList>
            <consortium name="US DOE Joint Genome Institute (JGI-PGF)"/>
            <person name="Walter F."/>
            <person name="Albersmeier A."/>
            <person name="Kalinowski J."/>
            <person name="Ruckert C."/>
        </authorList>
    </citation>
    <scope>NUCLEOTIDE SEQUENCE</scope>
    <source>
        <strain evidence="4">JCM 31740</strain>
    </source>
</reference>